<name>A0A9P9FD22_9HYPO</name>
<evidence type="ECO:0000313" key="3">
    <source>
        <dbReference type="Proteomes" id="UP000717696"/>
    </source>
</evidence>
<feature type="region of interest" description="Disordered" evidence="1">
    <location>
        <begin position="329"/>
        <end position="465"/>
    </location>
</feature>
<sequence length="510" mass="56312">MAPPLPEMEGSPPVMPTPAVPRTVACDRPPNQRAAFTKFYPNGLPVVYKMLQTPGARGVAQTYLEDNLPVGFYTNPKPNARAIFSTINGENEFRDMQHLLPQRRVHLWTKDDIQSVCNSVRKIFWSHMKEMSKPACWDDLWTYFDASDLYHYGAMNLWNMLNTLYDENRIIFMDVAKEIALHVGQWADAWISGEANKAKLMQWDGSQGPLLPILTEEDWRSLGNVSDDTLPIIANALKHRRALLLAPDNTSEQQKPNDLLSSCQNNGLENWLAGETVYQPNGLPSPPHAASHPCSPTSKNAPAPVLMHNGNHYYHYAETRTQSQPNQIRHPGEALQASQQSVTAAGAGPEVNTTRPVIANGSNRAASRNASGHFVHAQGPQNTTFKSTPEKSNKTKQPPPAFNLILPPRLPPTDPRASAPSADNNVGPRTLNMPEEYEHFAPTDTNKNQEYPRPPRGDSKSMGTKSLPASVVMGYSQLAINSRGTSDDSQLLDRVPMGLSLPISPDQTAV</sequence>
<protein>
    <submittedName>
        <fullName evidence="2">Uncharacterized protein</fullName>
    </submittedName>
</protein>
<reference evidence="2" key="1">
    <citation type="journal article" date="2021" name="Nat. Commun.">
        <title>Genetic determinants of endophytism in the Arabidopsis root mycobiome.</title>
        <authorList>
            <person name="Mesny F."/>
            <person name="Miyauchi S."/>
            <person name="Thiergart T."/>
            <person name="Pickel B."/>
            <person name="Atanasova L."/>
            <person name="Karlsson M."/>
            <person name="Huettel B."/>
            <person name="Barry K.W."/>
            <person name="Haridas S."/>
            <person name="Chen C."/>
            <person name="Bauer D."/>
            <person name="Andreopoulos W."/>
            <person name="Pangilinan J."/>
            <person name="LaButti K."/>
            <person name="Riley R."/>
            <person name="Lipzen A."/>
            <person name="Clum A."/>
            <person name="Drula E."/>
            <person name="Henrissat B."/>
            <person name="Kohler A."/>
            <person name="Grigoriev I.V."/>
            <person name="Martin F.M."/>
            <person name="Hacquard S."/>
        </authorList>
    </citation>
    <scope>NUCLEOTIDE SEQUENCE</scope>
    <source>
        <strain evidence="2">MPI-CAGE-AT-0021</strain>
    </source>
</reference>
<evidence type="ECO:0000256" key="1">
    <source>
        <dbReference type="SAM" id="MobiDB-lite"/>
    </source>
</evidence>
<comment type="caution">
    <text evidence="2">The sequence shown here is derived from an EMBL/GenBank/DDBJ whole genome shotgun (WGS) entry which is preliminary data.</text>
</comment>
<organism evidence="2 3">
    <name type="scientific">Dactylonectria estremocensis</name>
    <dbReference type="NCBI Taxonomy" id="1079267"/>
    <lineage>
        <taxon>Eukaryota</taxon>
        <taxon>Fungi</taxon>
        <taxon>Dikarya</taxon>
        <taxon>Ascomycota</taxon>
        <taxon>Pezizomycotina</taxon>
        <taxon>Sordariomycetes</taxon>
        <taxon>Hypocreomycetidae</taxon>
        <taxon>Hypocreales</taxon>
        <taxon>Nectriaceae</taxon>
        <taxon>Dactylonectria</taxon>
    </lineage>
</organism>
<dbReference type="OrthoDB" id="3941926at2759"/>
<dbReference type="AlphaFoldDB" id="A0A9P9FD22"/>
<dbReference type="EMBL" id="JAGMUU010000003">
    <property type="protein sequence ID" value="KAH7158166.1"/>
    <property type="molecule type" value="Genomic_DNA"/>
</dbReference>
<proteinExistence type="predicted"/>
<gene>
    <name evidence="2" type="ORF">B0J13DRAFT_618200</name>
</gene>
<keyword evidence="3" id="KW-1185">Reference proteome</keyword>
<accession>A0A9P9FD22</accession>
<evidence type="ECO:0000313" key="2">
    <source>
        <dbReference type="EMBL" id="KAH7158166.1"/>
    </source>
</evidence>
<dbReference type="Proteomes" id="UP000717696">
    <property type="component" value="Unassembled WGS sequence"/>
</dbReference>
<feature type="compositionally biased region" description="Low complexity" evidence="1">
    <location>
        <begin position="359"/>
        <end position="372"/>
    </location>
</feature>